<accession>A0A6G1SH81</accession>
<dbReference type="GO" id="GO:0004438">
    <property type="term" value="F:phosphatidylinositol-3-phosphate phosphatase activity"/>
    <property type="evidence" value="ECO:0007669"/>
    <property type="project" value="TreeGrafter"/>
</dbReference>
<dbReference type="SUPFAM" id="SSF52799">
    <property type="entry name" value="(Phosphotyrosine protein) phosphatases II"/>
    <property type="match status" value="1"/>
</dbReference>
<evidence type="ECO:0000256" key="4">
    <source>
        <dbReference type="ARBA" id="ARBA00022490"/>
    </source>
</evidence>
<evidence type="ECO:0000256" key="8">
    <source>
        <dbReference type="PIRSR" id="PIRSR630564-2"/>
    </source>
</evidence>
<feature type="domain" description="Myotubularin phosphatase" evidence="10">
    <location>
        <begin position="124"/>
        <end position="504"/>
    </location>
</feature>
<keyword evidence="4" id="KW-0963">Cytoplasm</keyword>
<dbReference type="GO" id="GO:0046856">
    <property type="term" value="P:phosphatidylinositol dephosphorylation"/>
    <property type="evidence" value="ECO:0007669"/>
    <property type="project" value="TreeGrafter"/>
</dbReference>
<dbReference type="SMART" id="SM00404">
    <property type="entry name" value="PTPc_motif"/>
    <property type="match status" value="1"/>
</dbReference>
<feature type="binding site" evidence="8">
    <location>
        <begin position="272"/>
        <end position="273"/>
    </location>
    <ligand>
        <name>substrate</name>
    </ligand>
</feature>
<dbReference type="InterPro" id="IPR003595">
    <property type="entry name" value="Tyr_Pase_cat"/>
</dbReference>
<evidence type="ECO:0000313" key="11">
    <source>
        <dbReference type="EMBL" id="MDE49896.1"/>
    </source>
</evidence>
<dbReference type="InterPro" id="IPR011993">
    <property type="entry name" value="PH-like_dom_sf"/>
</dbReference>
<comment type="subcellular location">
    <subcellularLocation>
        <location evidence="2">Cytoplasm</location>
    </subcellularLocation>
    <subcellularLocation>
        <location evidence="1">Endomembrane system</location>
        <topology evidence="1">Peripheral membrane protein</topology>
    </subcellularLocation>
</comment>
<feature type="binding site" evidence="8">
    <location>
        <begin position="333"/>
        <end position="339"/>
    </location>
    <ligand>
        <name>substrate</name>
    </ligand>
</feature>
<evidence type="ECO:0000256" key="6">
    <source>
        <dbReference type="ARBA" id="ARBA00023098"/>
    </source>
</evidence>
<evidence type="ECO:0000256" key="3">
    <source>
        <dbReference type="ARBA" id="ARBA00007471"/>
    </source>
</evidence>
<dbReference type="InterPro" id="IPR000387">
    <property type="entry name" value="Tyr_Pase_dom"/>
</dbReference>
<dbReference type="GO" id="GO:0005737">
    <property type="term" value="C:cytoplasm"/>
    <property type="evidence" value="ECO:0007669"/>
    <property type="project" value="UniProtKB-SubCell"/>
</dbReference>
<dbReference type="InterPro" id="IPR030564">
    <property type="entry name" value="Myotubularin"/>
</dbReference>
<evidence type="ECO:0000256" key="7">
    <source>
        <dbReference type="PIRSR" id="PIRSR630564-1"/>
    </source>
</evidence>
<gene>
    <name evidence="11" type="primary">MTMR8</name>
    <name evidence="11" type="ORF">g.21056</name>
</gene>
<dbReference type="Gene3D" id="2.30.29.30">
    <property type="entry name" value="Pleckstrin-homology domain (PH domain)/Phosphotyrosine-binding domain (PTB)"/>
    <property type="match status" value="1"/>
</dbReference>
<dbReference type="InterPro" id="IPR029021">
    <property type="entry name" value="Prot-tyrosine_phosphatase-like"/>
</dbReference>
<dbReference type="InterPro" id="IPR010569">
    <property type="entry name" value="Myotubularin-like_Pase_dom"/>
</dbReference>
<dbReference type="SUPFAM" id="SSF50729">
    <property type="entry name" value="PH domain-like"/>
    <property type="match status" value="1"/>
</dbReference>
<dbReference type="PROSITE" id="PS50056">
    <property type="entry name" value="TYR_PHOSPHATASE_2"/>
    <property type="match status" value="1"/>
</dbReference>
<comment type="similarity">
    <text evidence="3">Belongs to the protein-tyrosine phosphatase family. Non-receptor class myotubularin subfamily.</text>
</comment>
<keyword evidence="5" id="KW-0378">Hydrolase</keyword>
<evidence type="ECO:0000259" key="10">
    <source>
        <dbReference type="PROSITE" id="PS51339"/>
    </source>
</evidence>
<proteinExistence type="inferred from homology"/>
<evidence type="ECO:0000256" key="1">
    <source>
        <dbReference type="ARBA" id="ARBA00004184"/>
    </source>
</evidence>
<reference evidence="11" key="1">
    <citation type="submission" date="2018-10" db="EMBL/GenBank/DDBJ databases">
        <title>Transcriptome assembly of Aceria tosichella (Wheat curl mite) Type 2.</title>
        <authorList>
            <person name="Scully E.D."/>
            <person name="Geib S.M."/>
            <person name="Palmer N.A."/>
            <person name="Gupta A.K."/>
            <person name="Sarath G."/>
            <person name="Tatineni S."/>
        </authorList>
    </citation>
    <scope>NUCLEOTIDE SEQUENCE</scope>
    <source>
        <strain evidence="11">LincolnNE</strain>
    </source>
</reference>
<evidence type="ECO:0000256" key="5">
    <source>
        <dbReference type="ARBA" id="ARBA00022801"/>
    </source>
</evidence>
<dbReference type="AlphaFoldDB" id="A0A6G1SH81"/>
<feature type="domain" description="Tyrosine specific protein phosphatases" evidence="9">
    <location>
        <begin position="303"/>
        <end position="341"/>
    </location>
</feature>
<dbReference type="PANTHER" id="PTHR10807:SF8">
    <property type="entry name" value="PHOSPHATIDYLINOSITOL-3-PHOSPHATE PHOSPHATASE"/>
    <property type="match status" value="1"/>
</dbReference>
<dbReference type="Pfam" id="PF21098">
    <property type="entry name" value="PH-GRAM_MTMR6-like"/>
    <property type="match status" value="1"/>
</dbReference>
<dbReference type="EMBL" id="GGYP01005125">
    <property type="protein sequence ID" value="MDE49896.1"/>
    <property type="molecule type" value="Transcribed_RNA"/>
</dbReference>
<keyword evidence="6" id="KW-0443">Lipid metabolism</keyword>
<dbReference type="PROSITE" id="PS00383">
    <property type="entry name" value="TYR_PHOSPHATASE_1"/>
    <property type="match status" value="1"/>
</dbReference>
<feature type="active site" description="Phosphocysteine intermediate" evidence="7">
    <location>
        <position position="333"/>
    </location>
</feature>
<name>A0A6G1SH81_9ACAR</name>
<dbReference type="InterPro" id="IPR016130">
    <property type="entry name" value="Tyr_Pase_AS"/>
</dbReference>
<dbReference type="CDD" id="cd13210">
    <property type="entry name" value="PH-GRAM_MTMR6-like"/>
    <property type="match status" value="1"/>
</dbReference>
<dbReference type="PANTHER" id="PTHR10807">
    <property type="entry name" value="MYOTUBULARIN-RELATED"/>
    <property type="match status" value="1"/>
</dbReference>
<dbReference type="PROSITE" id="PS51339">
    <property type="entry name" value="PPASE_MYOTUBULARIN"/>
    <property type="match status" value="1"/>
</dbReference>
<sequence length="539" mass="62485">MELIRVPKVENVRLVDRLNYANPDVGTLYLTPTHVIFVDPVVKKEHWILLMHVCSVEKLPTTTSGCPLFIKCKHFLHITFIIPKERDALDVYLSLNQLSQPTKLSDLYCFFYNCQDESFERSDGWSNYELESEYNRFLESSKGWTLSDINSNYKICNTYPSKLFVPSCASTDCLIQSARFRSLGRLPVLSYLYTNQAAICRCSQPLSGFNNRSLEDEAMLQHISNANPNKKELYIVDTRPKINAMANRAAGKGYENEQYYLSAKFHFFAIENIHVMRASLNKLLDACNVKQSATEFPTIIATSNWLKHVKSLLDTSNFIAKSIRDGTSVLVHCSDGWDRTAQACSLSSIQLDPYYRTIKGFQALIFKEWLSFGHKFSDRCGHTLSDLRETAPVFTQFLDAVWQMHLQCPTEFEFNEDFLIVIHDHIYSCQFGTFVGNCERERVDLKLSERTYSFWAYLDSHEEEYENPFYDPILNEDDKLTRCAENFLDIDTSPQRIQFWRGLYNRHEHLVHAREPPGSLLIIEKKANQALRERLEINC</sequence>
<dbReference type="GO" id="GO:0012505">
    <property type="term" value="C:endomembrane system"/>
    <property type="evidence" value="ECO:0007669"/>
    <property type="project" value="UniProtKB-SubCell"/>
</dbReference>
<evidence type="ECO:0000259" key="9">
    <source>
        <dbReference type="PROSITE" id="PS50056"/>
    </source>
</evidence>
<protein>
    <submittedName>
        <fullName evidence="11">Myotubularin-related protein 8</fullName>
    </submittedName>
</protein>
<dbReference type="GO" id="GO:0106018">
    <property type="term" value="F:phosphatidylinositol-3,5-bisphosphate phosphatase activity"/>
    <property type="evidence" value="ECO:0007669"/>
    <property type="project" value="TreeGrafter"/>
</dbReference>
<evidence type="ECO:0000256" key="2">
    <source>
        <dbReference type="ARBA" id="ARBA00004496"/>
    </source>
</evidence>
<dbReference type="Pfam" id="PF06602">
    <property type="entry name" value="Myotub-related"/>
    <property type="match status" value="1"/>
</dbReference>
<dbReference type="InterPro" id="IPR048994">
    <property type="entry name" value="PH-GRAM_MTMR6-9"/>
</dbReference>
<dbReference type="FunFam" id="2.30.29.30:FF:000135">
    <property type="entry name" value="Myotubularin related protein 6"/>
    <property type="match status" value="1"/>
</dbReference>
<organism evidence="11">
    <name type="scientific">Aceria tosichella</name>
    <name type="common">wheat curl mite</name>
    <dbReference type="NCBI Taxonomy" id="561515"/>
    <lineage>
        <taxon>Eukaryota</taxon>
        <taxon>Metazoa</taxon>
        <taxon>Ecdysozoa</taxon>
        <taxon>Arthropoda</taxon>
        <taxon>Chelicerata</taxon>
        <taxon>Arachnida</taxon>
        <taxon>Acari</taxon>
        <taxon>Acariformes</taxon>
        <taxon>Trombidiformes</taxon>
        <taxon>Prostigmata</taxon>
        <taxon>Eupodina</taxon>
        <taxon>Eriophyoidea</taxon>
        <taxon>Eriophyidae</taxon>
        <taxon>Eriophyinae</taxon>
        <taxon>Aceriini</taxon>
        <taxon>Aceria</taxon>
    </lineage>
</organism>